<evidence type="ECO:0008006" key="3">
    <source>
        <dbReference type="Google" id="ProtNLM"/>
    </source>
</evidence>
<dbReference type="Proteomes" id="UP001519294">
    <property type="component" value="Unassembled WGS sequence"/>
</dbReference>
<gene>
    <name evidence="1" type="ORF">J2Z81_000074</name>
</gene>
<organism evidence="1 2">
    <name type="scientific">Virgibacillus alimentarius</name>
    <dbReference type="NCBI Taxonomy" id="698769"/>
    <lineage>
        <taxon>Bacteria</taxon>
        <taxon>Bacillati</taxon>
        <taxon>Bacillota</taxon>
        <taxon>Bacilli</taxon>
        <taxon>Bacillales</taxon>
        <taxon>Bacillaceae</taxon>
        <taxon>Virgibacillus</taxon>
    </lineage>
</organism>
<sequence>MKNISTGTTMNDQKKNWLDGVSRYPTQFSQLAA</sequence>
<dbReference type="EMBL" id="JAGIKX010000001">
    <property type="protein sequence ID" value="MBP2256142.1"/>
    <property type="molecule type" value="Genomic_DNA"/>
</dbReference>
<comment type="caution">
    <text evidence="1">The sequence shown here is derived from an EMBL/GenBank/DDBJ whole genome shotgun (WGS) entry which is preliminary data.</text>
</comment>
<evidence type="ECO:0000313" key="1">
    <source>
        <dbReference type="EMBL" id="MBP2256142.1"/>
    </source>
</evidence>
<name>A0ABS4S3S3_9BACI</name>
<proteinExistence type="predicted"/>
<keyword evidence="2" id="KW-1185">Reference proteome</keyword>
<reference evidence="1 2" key="1">
    <citation type="submission" date="2021-03" db="EMBL/GenBank/DDBJ databases">
        <title>Genomic Encyclopedia of Type Strains, Phase IV (KMG-IV): sequencing the most valuable type-strain genomes for metagenomic binning, comparative biology and taxonomic classification.</title>
        <authorList>
            <person name="Goeker M."/>
        </authorList>
    </citation>
    <scope>NUCLEOTIDE SEQUENCE [LARGE SCALE GENOMIC DNA]</scope>
    <source>
        <strain evidence="1 2">DSM 25790</strain>
    </source>
</reference>
<evidence type="ECO:0000313" key="2">
    <source>
        <dbReference type="Proteomes" id="UP001519294"/>
    </source>
</evidence>
<protein>
    <recommendedName>
        <fullName evidence="3">Transposase</fullName>
    </recommendedName>
</protein>
<accession>A0ABS4S3S3</accession>